<dbReference type="Proteomes" id="UP001454036">
    <property type="component" value="Unassembled WGS sequence"/>
</dbReference>
<dbReference type="InterPro" id="IPR053293">
    <property type="entry name" value="OCM_Kinase"/>
</dbReference>
<dbReference type="EMBL" id="BAABME010008980">
    <property type="protein sequence ID" value="GAA0174234.1"/>
    <property type="molecule type" value="Genomic_DNA"/>
</dbReference>
<feature type="domain" description="DOG1" evidence="2">
    <location>
        <begin position="63"/>
        <end position="284"/>
    </location>
</feature>
<name>A0AAV3REJ9_LITER</name>
<dbReference type="Pfam" id="PF14144">
    <property type="entry name" value="DOG1"/>
    <property type="match status" value="1"/>
</dbReference>
<accession>A0AAV3REJ9</accession>
<evidence type="ECO:0000313" key="3">
    <source>
        <dbReference type="EMBL" id="GAA0174234.1"/>
    </source>
</evidence>
<dbReference type="InterPro" id="IPR025422">
    <property type="entry name" value="TGA_domain"/>
</dbReference>
<dbReference type="GO" id="GO:0006351">
    <property type="term" value="P:DNA-templated transcription"/>
    <property type="evidence" value="ECO:0007669"/>
    <property type="project" value="InterPro"/>
</dbReference>
<dbReference type="AlphaFoldDB" id="A0AAV3REJ9"/>
<keyword evidence="4" id="KW-1185">Reference proteome</keyword>
<evidence type="ECO:0000259" key="2">
    <source>
        <dbReference type="PROSITE" id="PS51806"/>
    </source>
</evidence>
<comment type="caution">
    <text evidence="3">The sequence shown here is derived from an EMBL/GenBank/DDBJ whole genome shotgun (WGS) entry which is preliminary data.</text>
</comment>
<protein>
    <recommendedName>
        <fullName evidence="2">DOG1 domain-containing protein</fullName>
    </recommendedName>
</protein>
<feature type="region of interest" description="Disordered" evidence="1">
    <location>
        <begin position="24"/>
        <end position="44"/>
    </location>
</feature>
<evidence type="ECO:0000256" key="1">
    <source>
        <dbReference type="SAM" id="MobiDB-lite"/>
    </source>
</evidence>
<dbReference type="GO" id="GO:0043565">
    <property type="term" value="F:sequence-specific DNA binding"/>
    <property type="evidence" value="ECO:0007669"/>
    <property type="project" value="InterPro"/>
</dbReference>
<evidence type="ECO:0000313" key="4">
    <source>
        <dbReference type="Proteomes" id="UP001454036"/>
    </source>
</evidence>
<proteinExistence type="predicted"/>
<dbReference type="PANTHER" id="PTHR47209">
    <property type="entry name" value="OS06G0639500 PROTEIN"/>
    <property type="match status" value="1"/>
</dbReference>
<dbReference type="PROSITE" id="PS51806">
    <property type="entry name" value="DOG1"/>
    <property type="match status" value="1"/>
</dbReference>
<dbReference type="PANTHER" id="PTHR47209:SF4">
    <property type="entry name" value="SEED DORMANCY CONTROL PROTEIN"/>
    <property type="match status" value="1"/>
</dbReference>
<gene>
    <name evidence="3" type="ORF">LIER_27673</name>
</gene>
<organism evidence="3 4">
    <name type="scientific">Lithospermum erythrorhizon</name>
    <name type="common">Purple gromwell</name>
    <name type="synonym">Lithospermum officinale var. erythrorhizon</name>
    <dbReference type="NCBI Taxonomy" id="34254"/>
    <lineage>
        <taxon>Eukaryota</taxon>
        <taxon>Viridiplantae</taxon>
        <taxon>Streptophyta</taxon>
        <taxon>Embryophyta</taxon>
        <taxon>Tracheophyta</taxon>
        <taxon>Spermatophyta</taxon>
        <taxon>Magnoliopsida</taxon>
        <taxon>eudicotyledons</taxon>
        <taxon>Gunneridae</taxon>
        <taxon>Pentapetalae</taxon>
        <taxon>asterids</taxon>
        <taxon>lamiids</taxon>
        <taxon>Boraginales</taxon>
        <taxon>Boraginaceae</taxon>
        <taxon>Boraginoideae</taxon>
        <taxon>Lithospermeae</taxon>
        <taxon>Lithospermum</taxon>
    </lineage>
</organism>
<feature type="compositionally biased region" description="Basic and acidic residues" evidence="1">
    <location>
        <begin position="24"/>
        <end position="38"/>
    </location>
</feature>
<sequence>MNTWRQTMKRAKSQPLLKFLKESDWEESIKSESKDEGSRSSSSILKQVNSMSINIKESSKRSEECTTENYGLWRNEQKARAARLEKHLKAKWALEELIAEQLVLFHAHCNKVMVPTKLKDVARLLMPEWVHPHELAALSWLGDWRPSAILDLLRSLATSSSSSAFSSLSADLVSPEGVLAQAVKEIRIEEAVIDEEMAEIQANCIMHLPFGPVNAKSSKMALACVHSEFEKVHRVITKAQNLRAKALDLVVEKLLGQIDAAEFVVVFTTIQEMIHQISSQQKLRNGPVSIPVKASGTN</sequence>
<reference evidence="3 4" key="1">
    <citation type="submission" date="2024-01" db="EMBL/GenBank/DDBJ databases">
        <title>The complete chloroplast genome sequence of Lithospermum erythrorhizon: insights into the phylogenetic relationship among Boraginaceae species and the maternal lineages of purple gromwells.</title>
        <authorList>
            <person name="Okada T."/>
            <person name="Watanabe K."/>
        </authorList>
    </citation>
    <scope>NUCLEOTIDE SEQUENCE [LARGE SCALE GENOMIC DNA]</scope>
</reference>